<evidence type="ECO:0000313" key="2">
    <source>
        <dbReference type="EMBL" id="KAE8099709.1"/>
    </source>
</evidence>
<evidence type="ECO:0000256" key="1">
    <source>
        <dbReference type="SAM" id="MobiDB-lite"/>
    </source>
</evidence>
<feature type="region of interest" description="Disordered" evidence="1">
    <location>
        <begin position="26"/>
        <end position="51"/>
    </location>
</feature>
<accession>A0A5N6RN46</accession>
<name>A0A5N6RN46_9ROSI</name>
<protein>
    <submittedName>
        <fullName evidence="2">Uncharacterized protein</fullName>
    </submittedName>
</protein>
<sequence length="51" mass="5231">MQMAEEMVAAEIGADGDLAEEQVVMRRTAGAEASSPDNVESGRHNGNGALG</sequence>
<keyword evidence="3" id="KW-1185">Reference proteome</keyword>
<dbReference type="Proteomes" id="UP000327013">
    <property type="component" value="Chromosome 7"/>
</dbReference>
<reference evidence="2 3" key="1">
    <citation type="submission" date="2019-06" db="EMBL/GenBank/DDBJ databases">
        <title>A chromosomal-level reference genome of Carpinus fangiana (Coryloideae, Betulaceae).</title>
        <authorList>
            <person name="Yang X."/>
            <person name="Wang Z."/>
            <person name="Zhang L."/>
            <person name="Hao G."/>
            <person name="Liu J."/>
            <person name="Yang Y."/>
        </authorList>
    </citation>
    <scope>NUCLEOTIDE SEQUENCE [LARGE SCALE GENOMIC DNA]</scope>
    <source>
        <strain evidence="2">Cfa_2016G</strain>
        <tissue evidence="2">Leaf</tissue>
    </source>
</reference>
<evidence type="ECO:0000313" key="3">
    <source>
        <dbReference type="Proteomes" id="UP000327013"/>
    </source>
</evidence>
<organism evidence="2 3">
    <name type="scientific">Carpinus fangiana</name>
    <dbReference type="NCBI Taxonomy" id="176857"/>
    <lineage>
        <taxon>Eukaryota</taxon>
        <taxon>Viridiplantae</taxon>
        <taxon>Streptophyta</taxon>
        <taxon>Embryophyta</taxon>
        <taxon>Tracheophyta</taxon>
        <taxon>Spermatophyta</taxon>
        <taxon>Magnoliopsida</taxon>
        <taxon>eudicotyledons</taxon>
        <taxon>Gunneridae</taxon>
        <taxon>Pentapetalae</taxon>
        <taxon>rosids</taxon>
        <taxon>fabids</taxon>
        <taxon>Fagales</taxon>
        <taxon>Betulaceae</taxon>
        <taxon>Carpinus</taxon>
    </lineage>
</organism>
<dbReference type="EMBL" id="CM017327">
    <property type="protein sequence ID" value="KAE8099709.1"/>
    <property type="molecule type" value="Genomic_DNA"/>
</dbReference>
<proteinExistence type="predicted"/>
<gene>
    <name evidence="2" type="ORF">FH972_017666</name>
</gene>
<dbReference type="AlphaFoldDB" id="A0A5N6RN46"/>